<evidence type="ECO:0000256" key="2">
    <source>
        <dbReference type="ARBA" id="ARBA00023012"/>
    </source>
</evidence>
<gene>
    <name evidence="4" type="ORF">S03H2_12692</name>
</gene>
<reference evidence="4" key="1">
    <citation type="journal article" date="2014" name="Front. Microbiol.">
        <title>High frequency of phylogenetically diverse reductive dehalogenase-homologous genes in deep subseafloor sedimentary metagenomes.</title>
        <authorList>
            <person name="Kawai M."/>
            <person name="Futagami T."/>
            <person name="Toyoda A."/>
            <person name="Takaki Y."/>
            <person name="Nishi S."/>
            <person name="Hori S."/>
            <person name="Arai W."/>
            <person name="Tsubouchi T."/>
            <person name="Morono Y."/>
            <person name="Uchiyama I."/>
            <person name="Ito T."/>
            <person name="Fujiyama A."/>
            <person name="Inagaki F."/>
            <person name="Takami H."/>
        </authorList>
    </citation>
    <scope>NUCLEOTIDE SEQUENCE</scope>
    <source>
        <strain evidence="4">Expedition CK06-06</strain>
    </source>
</reference>
<dbReference type="InterPro" id="IPR001789">
    <property type="entry name" value="Sig_transdc_resp-reg_receiver"/>
</dbReference>
<evidence type="ECO:0000313" key="4">
    <source>
        <dbReference type="EMBL" id="GAH47286.1"/>
    </source>
</evidence>
<dbReference type="AlphaFoldDB" id="X1FNL1"/>
<protein>
    <recommendedName>
        <fullName evidence="3">Response regulatory domain-containing protein</fullName>
    </recommendedName>
</protein>
<name>X1FNL1_9ZZZZ</name>
<proteinExistence type="predicted"/>
<dbReference type="InterPro" id="IPR050595">
    <property type="entry name" value="Bact_response_regulator"/>
</dbReference>
<dbReference type="PROSITE" id="PS50110">
    <property type="entry name" value="RESPONSE_REGULATORY"/>
    <property type="match status" value="1"/>
</dbReference>
<comment type="caution">
    <text evidence="4">The sequence shown here is derived from an EMBL/GenBank/DDBJ whole genome shotgun (WGS) entry which is preliminary data.</text>
</comment>
<accession>X1FNL1</accession>
<organism evidence="4">
    <name type="scientific">marine sediment metagenome</name>
    <dbReference type="NCBI Taxonomy" id="412755"/>
    <lineage>
        <taxon>unclassified sequences</taxon>
        <taxon>metagenomes</taxon>
        <taxon>ecological metagenomes</taxon>
    </lineage>
</organism>
<dbReference type="GO" id="GO:0000160">
    <property type="term" value="P:phosphorelay signal transduction system"/>
    <property type="evidence" value="ECO:0007669"/>
    <property type="project" value="UniProtKB-KW"/>
</dbReference>
<evidence type="ECO:0000256" key="1">
    <source>
        <dbReference type="ARBA" id="ARBA00022553"/>
    </source>
</evidence>
<keyword evidence="1" id="KW-0597">Phosphoprotein</keyword>
<dbReference type="PANTHER" id="PTHR44591:SF14">
    <property type="entry name" value="PROTEIN PILG"/>
    <property type="match status" value="1"/>
</dbReference>
<sequence length="153" mass="17071">MTEDKKKGSIQVGTILIAEDDPDYRQLLSRRASRMGLDVHQAANGQEAIDAVNECEFDALVLDLYMPEHTGLEVIDAARKIDPDVQALILTGSASVETAVEALRAGVYDYLTKPLESMTSFELALSRALERRYLVKENKRLFEEIQRLAVTDS</sequence>
<dbReference type="SUPFAM" id="SSF52172">
    <property type="entry name" value="CheY-like"/>
    <property type="match status" value="1"/>
</dbReference>
<dbReference type="EMBL" id="BARU01006449">
    <property type="protein sequence ID" value="GAH47286.1"/>
    <property type="molecule type" value="Genomic_DNA"/>
</dbReference>
<dbReference type="InterPro" id="IPR011006">
    <property type="entry name" value="CheY-like_superfamily"/>
</dbReference>
<dbReference type="Pfam" id="PF00072">
    <property type="entry name" value="Response_reg"/>
    <property type="match status" value="1"/>
</dbReference>
<dbReference type="PANTHER" id="PTHR44591">
    <property type="entry name" value="STRESS RESPONSE REGULATOR PROTEIN 1"/>
    <property type="match status" value="1"/>
</dbReference>
<evidence type="ECO:0000259" key="3">
    <source>
        <dbReference type="PROSITE" id="PS50110"/>
    </source>
</evidence>
<keyword evidence="2" id="KW-0902">Two-component regulatory system</keyword>
<dbReference type="SMART" id="SM00448">
    <property type="entry name" value="REC"/>
    <property type="match status" value="1"/>
</dbReference>
<feature type="domain" description="Response regulatory" evidence="3">
    <location>
        <begin position="14"/>
        <end position="128"/>
    </location>
</feature>
<feature type="non-terminal residue" evidence="4">
    <location>
        <position position="153"/>
    </location>
</feature>
<dbReference type="Gene3D" id="3.40.50.2300">
    <property type="match status" value="1"/>
</dbReference>